<organism evidence="1 2">
    <name type="scientific">Perkinsus olseni</name>
    <name type="common">Perkinsus atlanticus</name>
    <dbReference type="NCBI Taxonomy" id="32597"/>
    <lineage>
        <taxon>Eukaryota</taxon>
        <taxon>Sar</taxon>
        <taxon>Alveolata</taxon>
        <taxon>Perkinsozoa</taxon>
        <taxon>Perkinsea</taxon>
        <taxon>Perkinsida</taxon>
        <taxon>Perkinsidae</taxon>
        <taxon>Perkinsus</taxon>
    </lineage>
</organism>
<dbReference type="AlphaFoldDB" id="A0A7J6P0C7"/>
<protein>
    <submittedName>
        <fullName evidence="1">Uncharacterized protein</fullName>
    </submittedName>
</protein>
<reference evidence="1 2" key="1">
    <citation type="submission" date="2020-04" db="EMBL/GenBank/DDBJ databases">
        <title>Perkinsus olseni comparative genomics.</title>
        <authorList>
            <person name="Bogema D.R."/>
        </authorList>
    </citation>
    <scope>NUCLEOTIDE SEQUENCE [LARGE SCALE GENOMIC DNA]</scope>
    <source>
        <strain evidence="1">00978-12</strain>
    </source>
</reference>
<proteinExistence type="predicted"/>
<evidence type="ECO:0000313" key="1">
    <source>
        <dbReference type="EMBL" id="KAF4689582.1"/>
    </source>
</evidence>
<accession>A0A7J6P0C7</accession>
<name>A0A7J6P0C7_PEROL</name>
<dbReference type="EMBL" id="JABANP010000120">
    <property type="protein sequence ID" value="KAF4689582.1"/>
    <property type="molecule type" value="Genomic_DNA"/>
</dbReference>
<evidence type="ECO:0000313" key="2">
    <source>
        <dbReference type="Proteomes" id="UP000541610"/>
    </source>
</evidence>
<sequence>MSTTTSDADFNHFNDLKNIISTATKRIDEWLPKRVSIGADERQRAADARVIPSLLEATLPATVVRCINPESGTYIIDLDSDSNGSPSTTIVSGDQLVPHDGVDYHEPVLRTLSRTSLEDISSGDVICCLCEKDPMRFYFAKYICPLTTASSASVQPLELQGSKLRRIGDAISIHSKYINAEVQPFKLTIRLASGSQRQCRIGC</sequence>
<comment type="caution">
    <text evidence="1">The sequence shown here is derived from an EMBL/GenBank/DDBJ whole genome shotgun (WGS) entry which is preliminary data.</text>
</comment>
<gene>
    <name evidence="1" type="ORF">FOZ60_001481</name>
</gene>
<dbReference type="Proteomes" id="UP000541610">
    <property type="component" value="Unassembled WGS sequence"/>
</dbReference>